<dbReference type="Gene3D" id="3.40.50.1110">
    <property type="entry name" value="SGNH hydrolase"/>
    <property type="match status" value="1"/>
</dbReference>
<feature type="domain" description="SGNH hydrolase-type esterase" evidence="1">
    <location>
        <begin position="9"/>
        <end position="186"/>
    </location>
</feature>
<accession>A0ABX3NPH6</accession>
<dbReference type="Proteomes" id="UP000192277">
    <property type="component" value="Unassembled WGS sequence"/>
</dbReference>
<comment type="caution">
    <text evidence="2">The sequence shown here is derived from an EMBL/GenBank/DDBJ whole genome shotgun (WGS) entry which is preliminary data.</text>
</comment>
<proteinExistence type="predicted"/>
<sequence length="205" mass="22554">MSRTYSYLALGDSYTIGEGVPVYENFPYQTVQRLRKAGYQVYAAEIVAKTGWTTDELQAGIDNSSFLNTYDVVSLLIGVNNQYRGRSLEEYTKQFESLLQQAIRFAGGQASHVFVVSIPDWGVTPYAANNGKNAAVVAHEIDSYNAVNKSLAEKHAVHYIDITPGTRLAANDPSLLTADQLHPSGKEYTLWAEKLAAGIKNILSK</sequence>
<dbReference type="SUPFAM" id="SSF52266">
    <property type="entry name" value="SGNH hydrolase"/>
    <property type="match status" value="1"/>
</dbReference>
<name>A0ABX3NPH6_9BACT</name>
<dbReference type="CDD" id="cd01832">
    <property type="entry name" value="SGNH_hydrolase_like_1"/>
    <property type="match status" value="1"/>
</dbReference>
<organism evidence="2 3">
    <name type="scientific">Niastella koreensis</name>
    <dbReference type="NCBI Taxonomy" id="354356"/>
    <lineage>
        <taxon>Bacteria</taxon>
        <taxon>Pseudomonadati</taxon>
        <taxon>Bacteroidota</taxon>
        <taxon>Chitinophagia</taxon>
        <taxon>Chitinophagales</taxon>
        <taxon>Chitinophagaceae</taxon>
        <taxon>Niastella</taxon>
    </lineage>
</organism>
<reference evidence="2 3" key="1">
    <citation type="submission" date="2016-04" db="EMBL/GenBank/DDBJ databases">
        <authorList>
            <person name="Chen L."/>
            <person name="Zhuang W."/>
            <person name="Wang G."/>
        </authorList>
    </citation>
    <scope>NUCLEOTIDE SEQUENCE [LARGE SCALE GENOMIC DNA]</scope>
    <source>
        <strain evidence="3">GR20</strain>
    </source>
</reference>
<evidence type="ECO:0000313" key="3">
    <source>
        <dbReference type="Proteomes" id="UP000192277"/>
    </source>
</evidence>
<gene>
    <name evidence="2" type="ORF">A4D02_14900</name>
</gene>
<dbReference type="RefSeq" id="WP_014217903.1">
    <property type="nucleotide sequence ID" value="NZ_LWBO01000077.1"/>
</dbReference>
<evidence type="ECO:0000313" key="2">
    <source>
        <dbReference type="EMBL" id="OQP40212.1"/>
    </source>
</evidence>
<dbReference type="Pfam" id="PF13472">
    <property type="entry name" value="Lipase_GDSL_2"/>
    <property type="match status" value="1"/>
</dbReference>
<dbReference type="InterPro" id="IPR036514">
    <property type="entry name" value="SGNH_hydro_sf"/>
</dbReference>
<keyword evidence="3" id="KW-1185">Reference proteome</keyword>
<protein>
    <submittedName>
        <fullName evidence="2">Lysophospholipase</fullName>
    </submittedName>
</protein>
<dbReference type="InterPro" id="IPR013830">
    <property type="entry name" value="SGNH_hydro"/>
</dbReference>
<evidence type="ECO:0000259" key="1">
    <source>
        <dbReference type="Pfam" id="PF13472"/>
    </source>
</evidence>
<dbReference type="EMBL" id="LWBO01000077">
    <property type="protein sequence ID" value="OQP40212.1"/>
    <property type="molecule type" value="Genomic_DNA"/>
</dbReference>